<organism evidence="3 5">
    <name type="scientific">Aureobasidium pullulans</name>
    <name type="common">Black yeast</name>
    <name type="synonym">Pullularia pullulans</name>
    <dbReference type="NCBI Taxonomy" id="5580"/>
    <lineage>
        <taxon>Eukaryota</taxon>
        <taxon>Fungi</taxon>
        <taxon>Dikarya</taxon>
        <taxon>Ascomycota</taxon>
        <taxon>Pezizomycotina</taxon>
        <taxon>Dothideomycetes</taxon>
        <taxon>Dothideomycetidae</taxon>
        <taxon>Dothideales</taxon>
        <taxon>Saccotheciaceae</taxon>
        <taxon>Aureobasidium</taxon>
    </lineage>
</organism>
<dbReference type="Proteomes" id="UP000310421">
    <property type="component" value="Unassembled WGS sequence"/>
</dbReference>
<proteinExistence type="predicted"/>
<gene>
    <name evidence="3" type="ORF">D6C85_07734</name>
    <name evidence="2" type="ORF">D6D20_02501</name>
    <name evidence="1" type="ORF">D6D24_04536</name>
</gene>
<sequence>MGDNTAALVWGTPVHPVNLLVSIDAFRKATPILHSLRLCNQFGQGKDVHINKLSKELIDFIEEEVLTIHRREEERLELGWAQRHHCFQGTCRPSEHLCPPKIYDAIVKVAYQDLCEEHPEWYHLEDGLETPENLDELLAKRINESRDQYYFGSTYDFCSDSRSEWLADVRKLVDLKGGNAMVRKYFGLDIFIMQENLDRETTCYLKDYEKLFSETYSELQQATICYLVIPTQTAQWSMRFNSLFGPNERFGESANSMLLDRNSLDPTEEHQQRFARAMRQLGLKPSVHPSQLQTALSAAPPITASSSLRQTSVHKVIMKKSDEEVEKKHAAINKRIRDLEQSQWPKLMLLFSQVCFEC</sequence>
<dbReference type="Proteomes" id="UP000309734">
    <property type="component" value="Unassembled WGS sequence"/>
</dbReference>
<evidence type="ECO:0000313" key="2">
    <source>
        <dbReference type="EMBL" id="THW65023.1"/>
    </source>
</evidence>
<evidence type="ECO:0000313" key="5">
    <source>
        <dbReference type="Proteomes" id="UP000309734"/>
    </source>
</evidence>
<evidence type="ECO:0000313" key="6">
    <source>
        <dbReference type="Proteomes" id="UP000310421"/>
    </source>
</evidence>
<dbReference type="EMBL" id="QZAN01000016">
    <property type="protein sequence ID" value="THW65023.1"/>
    <property type="molecule type" value="Genomic_DNA"/>
</dbReference>
<comment type="caution">
    <text evidence="3">The sequence shown here is derived from an EMBL/GenBank/DDBJ whole genome shotgun (WGS) entry which is preliminary data.</text>
</comment>
<dbReference type="AlphaFoldDB" id="A0A4S9KPC2"/>
<evidence type="ECO:0000313" key="4">
    <source>
        <dbReference type="Proteomes" id="UP000308014"/>
    </source>
</evidence>
<accession>A0A4S9KPC2</accession>
<name>A0A4S9KPC2_AURPU</name>
<protein>
    <submittedName>
        <fullName evidence="3">Uncharacterized protein</fullName>
    </submittedName>
</protein>
<dbReference type="Proteomes" id="UP000308014">
    <property type="component" value="Unassembled WGS sequence"/>
</dbReference>
<evidence type="ECO:0000313" key="1">
    <source>
        <dbReference type="EMBL" id="THW16250.1"/>
    </source>
</evidence>
<evidence type="ECO:0000313" key="3">
    <source>
        <dbReference type="EMBL" id="THZ67760.1"/>
    </source>
</evidence>
<dbReference type="EMBL" id="QZAJ01000139">
    <property type="protein sequence ID" value="THW16250.1"/>
    <property type="molecule type" value="Genomic_DNA"/>
</dbReference>
<reference evidence="4 5" key="1">
    <citation type="submission" date="2018-10" db="EMBL/GenBank/DDBJ databases">
        <title>Fifty Aureobasidium pullulans genomes reveal a recombining polyextremotolerant generalist.</title>
        <authorList>
            <person name="Gostincar C."/>
            <person name="Turk M."/>
            <person name="Zajc J."/>
            <person name="Gunde-Cimerman N."/>
        </authorList>
    </citation>
    <scope>NUCLEOTIDE SEQUENCE [LARGE SCALE GENOMIC DNA]</scope>
    <source>
        <strain evidence="2 6">EXF-10751</strain>
        <strain evidence="1 4">EXF-11318</strain>
        <strain evidence="3 5">EXF-3519</strain>
    </source>
</reference>
<dbReference type="EMBL" id="QZBS01000322">
    <property type="protein sequence ID" value="THZ67760.1"/>
    <property type="molecule type" value="Genomic_DNA"/>
</dbReference>